<dbReference type="EMBL" id="JAANQT010000115">
    <property type="protein sequence ID" value="KAG1314386.1"/>
    <property type="molecule type" value="Genomic_DNA"/>
</dbReference>
<keyword evidence="2" id="KW-0812">Transmembrane</keyword>
<dbReference type="Proteomes" id="UP000716291">
    <property type="component" value="Unassembled WGS sequence"/>
</dbReference>
<feature type="region of interest" description="Disordered" evidence="1">
    <location>
        <begin position="424"/>
        <end position="457"/>
    </location>
</feature>
<proteinExistence type="predicted"/>
<protein>
    <submittedName>
        <fullName evidence="3">Uncharacterized protein</fullName>
    </submittedName>
</protein>
<organism evidence="3 4">
    <name type="scientific">Rhizopus oryzae</name>
    <name type="common">Mucormycosis agent</name>
    <name type="synonym">Rhizopus arrhizus var. delemar</name>
    <dbReference type="NCBI Taxonomy" id="64495"/>
    <lineage>
        <taxon>Eukaryota</taxon>
        <taxon>Fungi</taxon>
        <taxon>Fungi incertae sedis</taxon>
        <taxon>Mucoromycota</taxon>
        <taxon>Mucoromycotina</taxon>
        <taxon>Mucoromycetes</taxon>
        <taxon>Mucorales</taxon>
        <taxon>Mucorineae</taxon>
        <taxon>Rhizopodaceae</taxon>
        <taxon>Rhizopus</taxon>
    </lineage>
</organism>
<comment type="caution">
    <text evidence="3">The sequence shown here is derived from an EMBL/GenBank/DDBJ whole genome shotgun (WGS) entry which is preliminary data.</text>
</comment>
<keyword evidence="4" id="KW-1185">Reference proteome</keyword>
<evidence type="ECO:0000256" key="2">
    <source>
        <dbReference type="SAM" id="Phobius"/>
    </source>
</evidence>
<feature type="transmembrane region" description="Helical" evidence="2">
    <location>
        <begin position="26"/>
        <end position="45"/>
    </location>
</feature>
<dbReference type="AlphaFoldDB" id="A0A9P7BX03"/>
<gene>
    <name evidence="3" type="ORF">G6F64_001502</name>
</gene>
<accession>A0A9P7BX03</accession>
<feature type="compositionally biased region" description="Polar residues" evidence="1">
    <location>
        <begin position="427"/>
        <end position="457"/>
    </location>
</feature>
<name>A0A9P7BX03_RHIOR</name>
<sequence>MHFIPEACYRRPLEPRALVYSRGTTAIIMGALFLAFCGYLINLIYHDRPLIQNSSEEITSYIETPDIEFCIQNSTMQVVHCSAMYYNWSTVPIDNCWQRFFRPGANDGSTSKCWVFETNNTYRMTTGLTYDNRDALRRLDFYWKIDNLYNVSYASISVPAMAIQLYDPRFSSWKAYTVGNTPIETLMYTNIKLGATRATTYMNHTSSIFYSPERYRAIRPRDAAAIIGFTPNYIDINTLPNFQQNWPLSDNPPAPVINRSLFHGLLSVQLAQSTIDVKTEVRQHTLLASLALAGGCYGVLTTLYILFFGMTRLTPWGLVHHVPVFISKRKHKKEENDTFMQDQPMSTTSSTKSVLPWFFRNKPNNHETTGRPESMTTMPLNKETTEMKTFEKSPVEENFFTLDIPSGNNNVASSQQAYESFFDRQAQVPSQPRSPLTNDPFTLSPTNDTSIKSTNDASTADVHTIHNILLKEQARSNELSSRVEELEVILAEYFIDTSYVDQLRKRRKSFDTDSPVLKRGTTFCNK</sequence>
<reference evidence="3" key="1">
    <citation type="journal article" date="2020" name="Microb. Genom.">
        <title>Genetic diversity of clinical and environmental Mucorales isolates obtained from an investigation of mucormycosis cases among solid organ transplant recipients.</title>
        <authorList>
            <person name="Nguyen M.H."/>
            <person name="Kaul D."/>
            <person name="Muto C."/>
            <person name="Cheng S.J."/>
            <person name="Richter R.A."/>
            <person name="Bruno V.M."/>
            <person name="Liu G."/>
            <person name="Beyhan S."/>
            <person name="Sundermann A.J."/>
            <person name="Mounaud S."/>
            <person name="Pasculle A.W."/>
            <person name="Nierman W.C."/>
            <person name="Driscoll E."/>
            <person name="Cumbie R."/>
            <person name="Clancy C.J."/>
            <person name="Dupont C.L."/>
        </authorList>
    </citation>
    <scope>NUCLEOTIDE SEQUENCE</scope>
    <source>
        <strain evidence="3">GL11</strain>
    </source>
</reference>
<evidence type="ECO:0000313" key="3">
    <source>
        <dbReference type="EMBL" id="KAG1314386.1"/>
    </source>
</evidence>
<keyword evidence="2" id="KW-1133">Transmembrane helix</keyword>
<dbReference type="OrthoDB" id="2339353at2759"/>
<feature type="transmembrane region" description="Helical" evidence="2">
    <location>
        <begin position="286"/>
        <end position="307"/>
    </location>
</feature>
<keyword evidence="2" id="KW-0472">Membrane</keyword>
<evidence type="ECO:0000256" key="1">
    <source>
        <dbReference type="SAM" id="MobiDB-lite"/>
    </source>
</evidence>
<evidence type="ECO:0000313" key="4">
    <source>
        <dbReference type="Proteomes" id="UP000716291"/>
    </source>
</evidence>